<reference evidence="2" key="1">
    <citation type="journal article" date="2023" name="Science">
        <title>Elucidation of the pathway for biosynthesis of saponin adjuvants from the soapbark tree.</title>
        <authorList>
            <person name="Reed J."/>
            <person name="Orme A."/>
            <person name="El-Demerdash A."/>
            <person name="Owen C."/>
            <person name="Martin L.B.B."/>
            <person name="Misra R.C."/>
            <person name="Kikuchi S."/>
            <person name="Rejzek M."/>
            <person name="Martin A.C."/>
            <person name="Harkess A."/>
            <person name="Leebens-Mack J."/>
            <person name="Louveau T."/>
            <person name="Stephenson M.J."/>
            <person name="Osbourn A."/>
        </authorList>
    </citation>
    <scope>NUCLEOTIDE SEQUENCE</scope>
    <source>
        <strain evidence="2">S10</strain>
    </source>
</reference>
<feature type="region of interest" description="Disordered" evidence="1">
    <location>
        <begin position="728"/>
        <end position="800"/>
    </location>
</feature>
<feature type="compositionally biased region" description="Polar residues" evidence="1">
    <location>
        <begin position="510"/>
        <end position="528"/>
    </location>
</feature>
<feature type="compositionally biased region" description="Polar residues" evidence="1">
    <location>
        <begin position="1034"/>
        <end position="1046"/>
    </location>
</feature>
<dbReference type="PANTHER" id="PTHR31267:SF7">
    <property type="entry name" value="DENTIN SIALOPHOSPHOPROTEIN-LIKE PROTEIN"/>
    <property type="match status" value="1"/>
</dbReference>
<keyword evidence="3" id="KW-1185">Reference proteome</keyword>
<feature type="compositionally biased region" description="Polar residues" evidence="1">
    <location>
        <begin position="1457"/>
        <end position="1469"/>
    </location>
</feature>
<feature type="region of interest" description="Disordered" evidence="1">
    <location>
        <begin position="1372"/>
        <end position="1400"/>
    </location>
</feature>
<feature type="compositionally biased region" description="Basic and acidic residues" evidence="1">
    <location>
        <begin position="758"/>
        <end position="777"/>
    </location>
</feature>
<organism evidence="2 3">
    <name type="scientific">Quillaja saponaria</name>
    <name type="common">Soap bark tree</name>
    <dbReference type="NCBI Taxonomy" id="32244"/>
    <lineage>
        <taxon>Eukaryota</taxon>
        <taxon>Viridiplantae</taxon>
        <taxon>Streptophyta</taxon>
        <taxon>Embryophyta</taxon>
        <taxon>Tracheophyta</taxon>
        <taxon>Spermatophyta</taxon>
        <taxon>Magnoliopsida</taxon>
        <taxon>eudicotyledons</taxon>
        <taxon>Gunneridae</taxon>
        <taxon>Pentapetalae</taxon>
        <taxon>rosids</taxon>
        <taxon>fabids</taxon>
        <taxon>Fabales</taxon>
        <taxon>Quillajaceae</taxon>
        <taxon>Quillaja</taxon>
    </lineage>
</organism>
<accession>A0AAD7LG39</accession>
<dbReference type="EMBL" id="JARAOO010000009">
    <property type="protein sequence ID" value="KAJ7956455.1"/>
    <property type="molecule type" value="Genomic_DNA"/>
</dbReference>
<dbReference type="Proteomes" id="UP001163823">
    <property type="component" value="Chromosome 9"/>
</dbReference>
<feature type="compositionally biased region" description="Polar residues" evidence="1">
    <location>
        <begin position="983"/>
        <end position="1019"/>
    </location>
</feature>
<sequence>MPGNEVGDRVHNFFGQENLSQGQYHSQAVDRNWQGLSNNPWVGSQRQIGAPFISNLKNFNVQQSDSEQGHTGHVAHPSDGLNLTQFNLRPESGRNQLQNQQLAANGFVQEHQVLHTRQNEANFMGVDTESDQKSLSSRGISMLESQQGSGPELYKKNTARLDATESPVNFDFFRGQQQISGRHPSMMQSLPRQQSGINDMQLLQQQVMLTQMQELQRQQLEGRQQISLNQASPIAKQTVGNHSAYLVNGIPINETSNFMWQPEVMVANSNWLHRAASPVMQGSSSGPMLSPEQGQTLRLMGLVPQQADQSLYSLPVSSSRGTPNQYVQANKPAVQQVSSSSNSFPAQPYAAISGQTSGQDVVSRLDIQGRSMLGPSRGQSINNALNIGNLQEVNSQRRNAPVQEFHGRQDLAVSSELSQEKMEMQVPPSHSVATLDPTEEKILFGSDDNLWDAFGRNAGGFNMLDGTDCFSGFPSVQSGSWSALMQSAVAETSSSDIGIQEEWSGLGFRNTETSPRNNRPLTDSSKQQSVWAENNLQVASNLNSRPSVRLNDVSRPDTTTNSGGIPVFQQSGFETPNEQCDRLQTGSLHRSIPQFQERGKWLDCPQQKVLTEGSHNYGHVANSSGPEINAKSISGPCTHQHTILSSNSGGDPLNKPNGWNFVNSVSPDSNATLENHDKGNLSQTSQSLHEMGHLPGIWMSGSVSNSSVGLEHVNSATGNPYIYKGESSMSRLAASPNSDTTRGHQQSTPQVSNSHNVDMWKDVDSSRSSRGNEDPGKSWHHLPKNPHVLDSSGNNSMDKGVSEMCDMQITNNKDSSTEATHPNSSHHRENVWLDASDSHNLPGSKPKLSGQVNRIPLGPRKFQYHPMGDLDVDVEPSYGNKQASQQPIPQQAFQRLKGQDQGYLGKSKFGQPDGNHIDMQKVGMKGLDEVASETMLPDHALKTPASLVSVDNYEPNKNASSSQNMLELLHKVDQSRQHGIETHVSSSGGNPSSRIPQTETFDGSGVQPHQNQSSASQGFGLQLGPPAQRLPIPNRTTSHSSAQAVFSTSHVSSEAVDKGHNWFTPTQSVNARELSHGELKNDVSGTSGQLNSKAFQQNVLGKFSQAFPSSFPFSRFHTQNESTAGLGGQGTYNQPVNVPFVDRRSSHVNQIDESSERAQTSQSDLASFQDICILQKNVACTESSTRQNHAGDPAPRTLELEAATASQPSGTSSNSQQNASSKFLHNVWTSVSSKQHSLGAHPANTLSHPQQYNDLQTILEPHKLGGQEIEKIGNDLSCTGARSMYSPGSGGKEQLVEESSEQLVLPEGTDPTEKNLVASHGQESLLKRLPDASHSSPAANQRDIEAFGRYLRPNNLLHQKYSLLHQAQAMRGTDFDPSNQSAKRFKGPDSGVDVQQEASKGGQQLSYGYDNMAKDVCSNHSSVPSADLKMLSLSSKAGDGQGTDASSQDMPGLFQKNAHNYSSGNNPTSVRGEHSLVSPQMAPSWFNQYGTFKNGKILPAYDVQIMAPPNVLEQPLMVGKQSDSLHSHNSVGEVDAASDTNQLANARQIPVPVASEHMNSNSLHHEHPLVVMRPKKRKTATSELVPWHKELTHGSERLHNISAAELDWARAANRLVEKVENEAELNEDLPQMLKSRRRLILTTQLMQQLLRPPPAMVLSADVKLHYDSVAYSVARLALGDACSAISCTGSETVVPPSSGNLLSDKLKSSEKIGDQYFLKVMEDLTGRARKLENELLRPDSRASILDIRVECQDLERFSVINRFAKFHGRGQTDGTEVSSSDTSAQKSFPHKFVTAVPMPKNLPDRSAMTGIIGEELIRDCLLNQWRLLDLCNLGRQLNSSEL</sequence>
<proteinExistence type="predicted"/>
<feature type="compositionally biased region" description="Polar residues" evidence="1">
    <location>
        <begin position="660"/>
        <end position="673"/>
    </location>
</feature>
<feature type="region of interest" description="Disordered" evidence="1">
    <location>
        <begin position="505"/>
        <end position="528"/>
    </location>
</feature>
<feature type="compositionally biased region" description="Polar residues" evidence="1">
    <location>
        <begin position="556"/>
        <end position="573"/>
    </location>
</feature>
<gene>
    <name evidence="2" type="ORF">O6P43_022900</name>
</gene>
<feature type="region of interest" description="Disordered" evidence="1">
    <location>
        <begin position="62"/>
        <end position="82"/>
    </location>
</feature>
<evidence type="ECO:0000256" key="1">
    <source>
        <dbReference type="SAM" id="MobiDB-lite"/>
    </source>
</evidence>
<protein>
    <submittedName>
        <fullName evidence="2">Dentin sialophosphoprotein-like protein</fullName>
    </submittedName>
</protein>
<comment type="caution">
    <text evidence="2">The sequence shown here is derived from an EMBL/GenBank/DDBJ whole genome shotgun (WGS) entry which is preliminary data.</text>
</comment>
<feature type="compositionally biased region" description="Polar residues" evidence="1">
    <location>
        <begin position="630"/>
        <end position="649"/>
    </location>
</feature>
<name>A0AAD7LG39_QUISA</name>
<dbReference type="PANTHER" id="PTHR31267">
    <property type="entry name" value="DENTIN SIALOPHOSPHOPROTEIN-LIKE PROTEIN"/>
    <property type="match status" value="1"/>
</dbReference>
<evidence type="ECO:0000313" key="2">
    <source>
        <dbReference type="EMBL" id="KAJ7956455.1"/>
    </source>
</evidence>
<feature type="region of interest" description="Disordered" evidence="1">
    <location>
        <begin position="630"/>
        <end position="686"/>
    </location>
</feature>
<dbReference type="KEGG" id="qsa:O6P43_022900"/>
<feature type="region of interest" description="Disordered" evidence="1">
    <location>
        <begin position="981"/>
        <end position="1046"/>
    </location>
</feature>
<feature type="region of interest" description="Disordered" evidence="1">
    <location>
        <begin position="542"/>
        <end position="573"/>
    </location>
</feature>
<feature type="compositionally biased region" description="Polar residues" evidence="1">
    <location>
        <begin position="728"/>
        <end position="756"/>
    </location>
</feature>
<evidence type="ECO:0000313" key="3">
    <source>
        <dbReference type="Proteomes" id="UP001163823"/>
    </source>
</evidence>
<feature type="region of interest" description="Disordered" evidence="1">
    <location>
        <begin position="1434"/>
        <end position="1471"/>
    </location>
</feature>